<sequence length="118" mass="13251">MLRSKLLRLRGFQGAPPFRLSLFPDLKRKVSNSVSAVQDTYLSTKQIFERHRVVFTISTSLASLLTAWAGAEILRHAVLVLLSLSAIMSIIDLVPLHFEPHCIAVPRLLNNMLTDISR</sequence>
<evidence type="ECO:0000313" key="1">
    <source>
        <dbReference type="EMBL" id="MQM05934.1"/>
    </source>
</evidence>
<proteinExistence type="predicted"/>
<protein>
    <submittedName>
        <fullName evidence="1">Uncharacterized protein</fullName>
    </submittedName>
</protein>
<dbReference type="OrthoDB" id="1934526at2759"/>
<keyword evidence="2" id="KW-1185">Reference proteome</keyword>
<name>A0A843WPJ1_COLES</name>
<reference evidence="1" key="1">
    <citation type="submission" date="2017-07" db="EMBL/GenBank/DDBJ databases">
        <title>Taro Niue Genome Assembly and Annotation.</title>
        <authorList>
            <person name="Atibalentja N."/>
            <person name="Keating K."/>
            <person name="Fields C.J."/>
        </authorList>
    </citation>
    <scope>NUCLEOTIDE SEQUENCE</scope>
    <source>
        <strain evidence="1">Niue_2</strain>
        <tissue evidence="1">Leaf</tissue>
    </source>
</reference>
<organism evidence="1 2">
    <name type="scientific">Colocasia esculenta</name>
    <name type="common">Wild taro</name>
    <name type="synonym">Arum esculentum</name>
    <dbReference type="NCBI Taxonomy" id="4460"/>
    <lineage>
        <taxon>Eukaryota</taxon>
        <taxon>Viridiplantae</taxon>
        <taxon>Streptophyta</taxon>
        <taxon>Embryophyta</taxon>
        <taxon>Tracheophyta</taxon>
        <taxon>Spermatophyta</taxon>
        <taxon>Magnoliopsida</taxon>
        <taxon>Liliopsida</taxon>
        <taxon>Araceae</taxon>
        <taxon>Aroideae</taxon>
        <taxon>Colocasieae</taxon>
        <taxon>Colocasia</taxon>
    </lineage>
</organism>
<dbReference type="EMBL" id="NMUH01003503">
    <property type="protein sequence ID" value="MQM05934.1"/>
    <property type="molecule type" value="Genomic_DNA"/>
</dbReference>
<comment type="caution">
    <text evidence="1">The sequence shown here is derived from an EMBL/GenBank/DDBJ whole genome shotgun (WGS) entry which is preliminary data.</text>
</comment>
<dbReference type="PANTHER" id="PTHR36703">
    <property type="entry name" value="TRIACYLGLYCEROL LIPASE-LIKE PROTEIN"/>
    <property type="match status" value="1"/>
</dbReference>
<dbReference type="AlphaFoldDB" id="A0A843WPJ1"/>
<evidence type="ECO:0000313" key="2">
    <source>
        <dbReference type="Proteomes" id="UP000652761"/>
    </source>
</evidence>
<gene>
    <name evidence="1" type="ORF">Taro_038755</name>
</gene>
<dbReference type="PANTHER" id="PTHR36703:SF1">
    <property type="entry name" value="TRIACYLGLYCEROL LIPASE-LIKE PROTEIN"/>
    <property type="match status" value="1"/>
</dbReference>
<accession>A0A843WPJ1</accession>
<dbReference type="Proteomes" id="UP000652761">
    <property type="component" value="Unassembled WGS sequence"/>
</dbReference>